<dbReference type="Proteomes" id="UP000199138">
    <property type="component" value="Unassembled WGS sequence"/>
</dbReference>
<evidence type="ECO:0000313" key="3">
    <source>
        <dbReference type="EMBL" id="SFU33728.1"/>
    </source>
</evidence>
<dbReference type="AlphaFoldDB" id="A0A1I7FC01"/>
<dbReference type="Pfam" id="PF14289">
    <property type="entry name" value="DUF4369"/>
    <property type="match status" value="1"/>
</dbReference>
<dbReference type="RefSeq" id="WP_093023246.1">
    <property type="nucleotide sequence ID" value="NZ_FPBK01000001.1"/>
</dbReference>
<feature type="chain" id="PRO_5011734308" description="DUF4369 domain-containing protein" evidence="1">
    <location>
        <begin position="22"/>
        <end position="241"/>
    </location>
</feature>
<evidence type="ECO:0000259" key="2">
    <source>
        <dbReference type="Pfam" id="PF14289"/>
    </source>
</evidence>
<dbReference type="InterPro" id="IPR025380">
    <property type="entry name" value="DUF4369"/>
</dbReference>
<dbReference type="EMBL" id="FPBK01000001">
    <property type="protein sequence ID" value="SFU33728.1"/>
    <property type="molecule type" value="Genomic_DNA"/>
</dbReference>
<feature type="domain" description="DUF4369" evidence="2">
    <location>
        <begin position="26"/>
        <end position="124"/>
    </location>
</feature>
<protein>
    <recommendedName>
        <fullName evidence="2">DUF4369 domain-containing protein</fullName>
    </recommendedName>
</protein>
<name>A0A1I7FC01_9FLAO</name>
<proteinExistence type="predicted"/>
<sequence length="241" mass="27348">MKKIVLALAMVISLIACTNDATNTMKLKGNIEGLRLGTLYFQRMNDTAVVNIDTVTFKGDGKFEFSLPLEEPEVFYLYLDKKDGNPMNDRLMVFGEPGEINIETTREYFDVNAKITGSKTQDTYNEYKKSKSRFTDKNLELLEDRFKALKAGDEKKADSLSHSSDMNTKRSYLYSINFCLNNKDSEVSPYVALSDLYNAQIKYLDTINNSLTSDIAQSKYGKALNTFVKDIKEKETSETAE</sequence>
<dbReference type="OrthoDB" id="1143206at2"/>
<evidence type="ECO:0000256" key="1">
    <source>
        <dbReference type="SAM" id="SignalP"/>
    </source>
</evidence>
<accession>A0A1I7FC01</accession>
<feature type="signal peptide" evidence="1">
    <location>
        <begin position="1"/>
        <end position="21"/>
    </location>
</feature>
<gene>
    <name evidence="3" type="ORF">SAMN05216480_101839</name>
</gene>
<keyword evidence="4" id="KW-1185">Reference proteome</keyword>
<keyword evidence="1" id="KW-0732">Signal</keyword>
<dbReference type="STRING" id="1224947.SAMN05216480_101839"/>
<evidence type="ECO:0000313" key="4">
    <source>
        <dbReference type="Proteomes" id="UP000199138"/>
    </source>
</evidence>
<organism evidence="3 4">
    <name type="scientific">Pustulibacterium marinum</name>
    <dbReference type="NCBI Taxonomy" id="1224947"/>
    <lineage>
        <taxon>Bacteria</taxon>
        <taxon>Pseudomonadati</taxon>
        <taxon>Bacteroidota</taxon>
        <taxon>Flavobacteriia</taxon>
        <taxon>Flavobacteriales</taxon>
        <taxon>Flavobacteriaceae</taxon>
        <taxon>Pustulibacterium</taxon>
    </lineage>
</organism>
<reference evidence="3 4" key="1">
    <citation type="submission" date="2016-10" db="EMBL/GenBank/DDBJ databases">
        <authorList>
            <person name="de Groot N.N."/>
        </authorList>
    </citation>
    <scope>NUCLEOTIDE SEQUENCE [LARGE SCALE GENOMIC DNA]</scope>
    <source>
        <strain evidence="3 4">CGMCC 1.12333</strain>
    </source>
</reference>
<dbReference type="PROSITE" id="PS51257">
    <property type="entry name" value="PROKAR_LIPOPROTEIN"/>
    <property type="match status" value="1"/>
</dbReference>